<name>A0ABR4J5E2_9EURO</name>
<gene>
    <name evidence="2" type="ORF">BDW59DRAFT_136986</name>
</gene>
<keyword evidence="1" id="KW-0472">Membrane</keyword>
<sequence>MPLMLFGRPSSSKLDSMWPSLFCLSGAVVAPVHVVGSFYCLRRSQPGSTRRRVREFSRGVVLLCSKIEVT</sequence>
<keyword evidence="1" id="KW-0812">Transmembrane</keyword>
<dbReference type="EMBL" id="JBFXLS010000001">
    <property type="protein sequence ID" value="KAL2835022.1"/>
    <property type="molecule type" value="Genomic_DNA"/>
</dbReference>
<proteinExistence type="predicted"/>
<organism evidence="2 3">
    <name type="scientific">Aspergillus cavernicola</name>
    <dbReference type="NCBI Taxonomy" id="176166"/>
    <lineage>
        <taxon>Eukaryota</taxon>
        <taxon>Fungi</taxon>
        <taxon>Dikarya</taxon>
        <taxon>Ascomycota</taxon>
        <taxon>Pezizomycotina</taxon>
        <taxon>Eurotiomycetes</taxon>
        <taxon>Eurotiomycetidae</taxon>
        <taxon>Eurotiales</taxon>
        <taxon>Aspergillaceae</taxon>
        <taxon>Aspergillus</taxon>
        <taxon>Aspergillus subgen. Nidulantes</taxon>
    </lineage>
</organism>
<feature type="transmembrane region" description="Helical" evidence="1">
    <location>
        <begin position="20"/>
        <end position="41"/>
    </location>
</feature>
<evidence type="ECO:0008006" key="4">
    <source>
        <dbReference type="Google" id="ProtNLM"/>
    </source>
</evidence>
<comment type="caution">
    <text evidence="2">The sequence shown here is derived from an EMBL/GenBank/DDBJ whole genome shotgun (WGS) entry which is preliminary data.</text>
</comment>
<keyword evidence="1" id="KW-1133">Transmembrane helix</keyword>
<evidence type="ECO:0000313" key="2">
    <source>
        <dbReference type="EMBL" id="KAL2835022.1"/>
    </source>
</evidence>
<protein>
    <recommendedName>
        <fullName evidence="4">Secreted protein</fullName>
    </recommendedName>
</protein>
<evidence type="ECO:0000313" key="3">
    <source>
        <dbReference type="Proteomes" id="UP001610335"/>
    </source>
</evidence>
<reference evidence="2 3" key="1">
    <citation type="submission" date="2024-07" db="EMBL/GenBank/DDBJ databases">
        <title>Section-level genome sequencing and comparative genomics of Aspergillus sections Usti and Cavernicolus.</title>
        <authorList>
            <consortium name="Lawrence Berkeley National Laboratory"/>
            <person name="Nybo J.L."/>
            <person name="Vesth T.C."/>
            <person name="Theobald S."/>
            <person name="Frisvad J.C."/>
            <person name="Larsen T.O."/>
            <person name="Kjaerboelling I."/>
            <person name="Rothschild-Mancinelli K."/>
            <person name="Lyhne E.K."/>
            <person name="Kogle M.E."/>
            <person name="Barry K."/>
            <person name="Clum A."/>
            <person name="Na H."/>
            <person name="Ledsgaard L."/>
            <person name="Lin J."/>
            <person name="Lipzen A."/>
            <person name="Kuo A."/>
            <person name="Riley R."/>
            <person name="Mondo S."/>
            <person name="LaButti K."/>
            <person name="Haridas S."/>
            <person name="Pangalinan J."/>
            <person name="Salamov A.A."/>
            <person name="Simmons B.A."/>
            <person name="Magnuson J.K."/>
            <person name="Chen J."/>
            <person name="Drula E."/>
            <person name="Henrissat B."/>
            <person name="Wiebenga A."/>
            <person name="Lubbers R.J."/>
            <person name="Gomes A.C."/>
            <person name="Makela M.R."/>
            <person name="Stajich J."/>
            <person name="Grigoriev I.V."/>
            <person name="Mortensen U.H."/>
            <person name="De vries R.P."/>
            <person name="Baker S.E."/>
            <person name="Andersen M.R."/>
        </authorList>
    </citation>
    <scope>NUCLEOTIDE SEQUENCE [LARGE SCALE GENOMIC DNA]</scope>
    <source>
        <strain evidence="2 3">CBS 600.67</strain>
    </source>
</reference>
<evidence type="ECO:0000256" key="1">
    <source>
        <dbReference type="SAM" id="Phobius"/>
    </source>
</evidence>
<keyword evidence="3" id="KW-1185">Reference proteome</keyword>
<accession>A0ABR4J5E2</accession>
<dbReference type="Proteomes" id="UP001610335">
    <property type="component" value="Unassembled WGS sequence"/>
</dbReference>